<reference evidence="2 3" key="1">
    <citation type="submission" date="2018-08" db="EMBL/GenBank/DDBJ databases">
        <title>A genome reference for cultivated species of the human gut microbiota.</title>
        <authorList>
            <person name="Zou Y."/>
            <person name="Xue W."/>
            <person name="Luo G."/>
        </authorList>
    </citation>
    <scope>NUCLEOTIDE SEQUENCE [LARGE SCALE GENOMIC DNA]</scope>
    <source>
        <strain evidence="2 3">AF14-7</strain>
    </source>
</reference>
<organism evidence="2 3">
    <name type="scientific">Bacteroides xylanisolvens</name>
    <dbReference type="NCBI Taxonomy" id="371601"/>
    <lineage>
        <taxon>Bacteria</taxon>
        <taxon>Pseudomonadati</taxon>
        <taxon>Bacteroidota</taxon>
        <taxon>Bacteroidia</taxon>
        <taxon>Bacteroidales</taxon>
        <taxon>Bacteroidaceae</taxon>
        <taxon>Bacteroides</taxon>
    </lineage>
</organism>
<protein>
    <submittedName>
        <fullName evidence="2">DUF1524 domain-containing protein</fullName>
    </submittedName>
</protein>
<comment type="caution">
    <text evidence="2">The sequence shown here is derived from an EMBL/GenBank/DDBJ whole genome shotgun (WGS) entry which is preliminary data.</text>
</comment>
<name>A0A412VG59_9BACE</name>
<evidence type="ECO:0000313" key="3">
    <source>
        <dbReference type="Proteomes" id="UP000283369"/>
    </source>
</evidence>
<evidence type="ECO:0000259" key="1">
    <source>
        <dbReference type="Pfam" id="PF07510"/>
    </source>
</evidence>
<sequence length="125" mass="14515">MLFSNTPTSKYFIVGASGGKSSIDIHHIFPKNYLSQIGIEDDRERNQIANYTFLDYSTNIDISDNPPSEYVLAYKSRLGVEGYKITCFQNALPENFENLEYHDFLTKRRVLMAELIFRAYRKLSE</sequence>
<dbReference type="PANTHER" id="PTHR37292">
    <property type="entry name" value="VNG6097C"/>
    <property type="match status" value="1"/>
</dbReference>
<dbReference type="Pfam" id="PF07510">
    <property type="entry name" value="GmrSD_C"/>
    <property type="match status" value="1"/>
</dbReference>
<dbReference type="PANTHER" id="PTHR37292:SF2">
    <property type="entry name" value="DUF262 DOMAIN-CONTAINING PROTEIN"/>
    <property type="match status" value="1"/>
</dbReference>
<gene>
    <name evidence="2" type="ORF">DWW25_23415</name>
</gene>
<accession>A0A412VG59</accession>
<dbReference type="AlphaFoldDB" id="A0A412VG59"/>
<feature type="domain" description="GmrSD restriction endonucleases C-terminal" evidence="1">
    <location>
        <begin position="21"/>
        <end position="76"/>
    </location>
</feature>
<proteinExistence type="predicted"/>
<dbReference type="Proteomes" id="UP000283369">
    <property type="component" value="Unassembled WGS sequence"/>
</dbReference>
<dbReference type="InterPro" id="IPR011089">
    <property type="entry name" value="GmrSD_C"/>
</dbReference>
<evidence type="ECO:0000313" key="2">
    <source>
        <dbReference type="EMBL" id="RGV04698.1"/>
    </source>
</evidence>
<dbReference type="EMBL" id="QRYV01000085">
    <property type="protein sequence ID" value="RGV04698.1"/>
    <property type="molecule type" value="Genomic_DNA"/>
</dbReference>